<evidence type="ECO:0000313" key="3">
    <source>
        <dbReference type="EMBL" id="CAB4811666.1"/>
    </source>
</evidence>
<feature type="domain" description="DUF3097" evidence="1">
    <location>
        <begin position="110"/>
        <end position="267"/>
    </location>
</feature>
<dbReference type="Pfam" id="PF11296">
    <property type="entry name" value="DUF3097_C"/>
    <property type="match status" value="1"/>
</dbReference>
<dbReference type="InterPro" id="IPR021447">
    <property type="entry name" value="DUF3097_C"/>
</dbReference>
<evidence type="ECO:0000313" key="2">
    <source>
        <dbReference type="EMBL" id="CAB4761314.1"/>
    </source>
</evidence>
<reference evidence="2" key="1">
    <citation type="submission" date="2020-05" db="EMBL/GenBank/DDBJ databases">
        <authorList>
            <person name="Chiriac C."/>
            <person name="Salcher M."/>
            <person name="Ghai R."/>
            <person name="Kavagutti S V."/>
        </authorList>
    </citation>
    <scope>NUCLEOTIDE SEQUENCE</scope>
</reference>
<accession>A0A6J6UPX3</accession>
<dbReference type="EMBL" id="CAFABA010000001">
    <property type="protein sequence ID" value="CAB4811666.1"/>
    <property type="molecule type" value="Genomic_DNA"/>
</dbReference>
<dbReference type="EMBL" id="CAEZYR010000109">
    <property type="protein sequence ID" value="CAB4761314.1"/>
    <property type="molecule type" value="Genomic_DNA"/>
</dbReference>
<sequence length="270" mass="29421">MGILSGPIDMDPQKRKAAEYPRVHARPGLELVHRGTGVRGKLVSFASAKIVLRDAQGRDHAYRPADGDFLFDGKAVAIRPPKPADGTGAKRTASGSIDLGAVPARLARASRIYVEGLHDAELVEKVWGDDLRVEGVVVEHLGGMDDLEAVVRQFGPGPRRRLGVLLDHLVDGTKERRVASRIDHPDVLITGHPYIDIWQAVKPSVVGITMWPAVPKGQPWKEGVCEAIGWRDSTAAFWKHLLGKVQSYADLEPELIGAVEQLIDFVAPPE</sequence>
<evidence type="ECO:0000259" key="1">
    <source>
        <dbReference type="Pfam" id="PF11296"/>
    </source>
</evidence>
<dbReference type="AlphaFoldDB" id="A0A6J6UPX3"/>
<evidence type="ECO:0000313" key="5">
    <source>
        <dbReference type="EMBL" id="CAB4988356.1"/>
    </source>
</evidence>
<dbReference type="EMBL" id="CAFBOS010000037">
    <property type="protein sequence ID" value="CAB4988356.1"/>
    <property type="molecule type" value="Genomic_DNA"/>
</dbReference>
<protein>
    <submittedName>
        <fullName evidence="2">Unannotated protein</fullName>
    </submittedName>
</protein>
<proteinExistence type="predicted"/>
<evidence type="ECO:0000313" key="4">
    <source>
        <dbReference type="EMBL" id="CAB4898906.1"/>
    </source>
</evidence>
<name>A0A6J6UPX3_9ZZZZ</name>
<dbReference type="EMBL" id="CAFBMH010000018">
    <property type="protein sequence ID" value="CAB4898906.1"/>
    <property type="molecule type" value="Genomic_DNA"/>
</dbReference>
<gene>
    <name evidence="2" type="ORF">UFOPK2754_02436</name>
    <name evidence="3" type="ORF">UFOPK3139_00027</name>
    <name evidence="4" type="ORF">UFOPK3543_00746</name>
    <name evidence="5" type="ORF">UFOPK3967_00836</name>
</gene>
<organism evidence="2">
    <name type="scientific">freshwater metagenome</name>
    <dbReference type="NCBI Taxonomy" id="449393"/>
    <lineage>
        <taxon>unclassified sequences</taxon>
        <taxon>metagenomes</taxon>
        <taxon>ecological metagenomes</taxon>
    </lineage>
</organism>